<dbReference type="AlphaFoldDB" id="A0A1A0W0P9"/>
<dbReference type="InterPro" id="IPR036388">
    <property type="entry name" value="WH-like_DNA-bd_sf"/>
</dbReference>
<gene>
    <name evidence="2" type="ORF">A5760_23160</name>
</gene>
<dbReference type="Pfam" id="PF03861">
    <property type="entry name" value="ANTAR"/>
    <property type="match status" value="1"/>
</dbReference>
<evidence type="ECO:0000259" key="1">
    <source>
        <dbReference type="PROSITE" id="PS50921"/>
    </source>
</evidence>
<proteinExistence type="predicted"/>
<protein>
    <recommendedName>
        <fullName evidence="1">ANTAR domain-containing protein</fullName>
    </recommendedName>
</protein>
<dbReference type="InterPro" id="IPR011006">
    <property type="entry name" value="CheY-like_superfamily"/>
</dbReference>
<organism evidence="2 3">
    <name type="scientific">Mycobacterium colombiense</name>
    <dbReference type="NCBI Taxonomy" id="339268"/>
    <lineage>
        <taxon>Bacteria</taxon>
        <taxon>Bacillati</taxon>
        <taxon>Actinomycetota</taxon>
        <taxon>Actinomycetes</taxon>
        <taxon>Mycobacteriales</taxon>
        <taxon>Mycobacteriaceae</taxon>
        <taxon>Mycobacterium</taxon>
        <taxon>Mycobacterium avium complex (MAC)</taxon>
    </lineage>
</organism>
<accession>A0A1A0W0P9</accession>
<reference evidence="2 3" key="1">
    <citation type="submission" date="2016-06" db="EMBL/GenBank/DDBJ databases">
        <authorList>
            <person name="Kjaerup R.B."/>
            <person name="Dalgaard T.S."/>
            <person name="Juul-Madsen H.R."/>
        </authorList>
    </citation>
    <scope>NUCLEOTIDE SEQUENCE [LARGE SCALE GENOMIC DNA]</scope>
    <source>
        <strain evidence="2 3">852002-51834_SCH5396731</strain>
    </source>
</reference>
<sequence>MLDEHRFHALAAKFAPGCGTAALMFLDRDLRIRGLNAQYEAISLRKRNEMLGGLVAEVFPENSDDPQASGLELLAASVEAALVRNGTDIMPIMRYDISDPRDPGVFLPKVWTARNLAIHDGDGHIGVLHQVAEITSFDQALSALSLTGAGGRTYDAAAQLHVLAALSAQSRAGRDAMAQEIEQLRRALETRDIIGQAKGMLMERFDLDAAGAFDLLVRLSQSSNTPVAEIADKLVKMDHSHR</sequence>
<dbReference type="Gene3D" id="1.10.10.10">
    <property type="entry name" value="Winged helix-like DNA-binding domain superfamily/Winged helix DNA-binding domain"/>
    <property type="match status" value="1"/>
</dbReference>
<evidence type="ECO:0000313" key="2">
    <source>
        <dbReference type="EMBL" id="OBB89140.1"/>
    </source>
</evidence>
<evidence type="ECO:0000313" key="3">
    <source>
        <dbReference type="Proteomes" id="UP000091914"/>
    </source>
</evidence>
<dbReference type="Proteomes" id="UP000091914">
    <property type="component" value="Unassembled WGS sequence"/>
</dbReference>
<comment type="caution">
    <text evidence="2">The sequence shown here is derived from an EMBL/GenBank/DDBJ whole genome shotgun (WGS) entry which is preliminary data.</text>
</comment>
<dbReference type="InterPro" id="IPR005561">
    <property type="entry name" value="ANTAR"/>
</dbReference>
<name>A0A1A0W0P9_9MYCO</name>
<feature type="domain" description="ANTAR" evidence="1">
    <location>
        <begin position="174"/>
        <end position="235"/>
    </location>
</feature>
<dbReference type="SUPFAM" id="SSF52172">
    <property type="entry name" value="CheY-like"/>
    <property type="match status" value="1"/>
</dbReference>
<dbReference type="SMART" id="SM01012">
    <property type="entry name" value="ANTAR"/>
    <property type="match status" value="1"/>
</dbReference>
<dbReference type="GO" id="GO:0003723">
    <property type="term" value="F:RNA binding"/>
    <property type="evidence" value="ECO:0007669"/>
    <property type="project" value="InterPro"/>
</dbReference>
<dbReference type="EMBL" id="LZSX01000003">
    <property type="protein sequence ID" value="OBB89140.1"/>
    <property type="molecule type" value="Genomic_DNA"/>
</dbReference>
<dbReference type="PROSITE" id="PS50921">
    <property type="entry name" value="ANTAR"/>
    <property type="match status" value="1"/>
</dbReference>
<dbReference type="Gene3D" id="3.30.450.20">
    <property type="entry name" value="PAS domain"/>
    <property type="match status" value="1"/>
</dbReference>